<dbReference type="PANTHER" id="PTHR47981">
    <property type="entry name" value="RAB FAMILY"/>
    <property type="match status" value="1"/>
</dbReference>
<dbReference type="PROSITE" id="PS00675">
    <property type="entry name" value="SIGMA54_INTERACT_1"/>
    <property type="match status" value="1"/>
</dbReference>
<dbReference type="PRINTS" id="PR00449">
    <property type="entry name" value="RASTRNSFRMNG"/>
</dbReference>
<dbReference type="OrthoDB" id="9992494at2759"/>
<sequence>MSATCTAIGSSTKAESDIACGVMDTCGICREKLCIYKTTACHHRFCVLCLVKYVKGKKDEIVCPLCSQTITLPDGGVEGLPSYFYIDLDRNSCGRNKKKHFASSKLKWDESYFSCDHLSGGDVKSSRAEDNSAVERRRSELHSMLTDLSATARSGRERGLRCAACQKIVDGFNTGKRAIVGGVKDRAVSLRKAIQSTTKPKVPEDIKILLLGDSGSGKTYLLNKYAERTDDDPGPTLGIDFRTKDLTVDNRQVTLQLWDTSGDARFRSMISRYFSQADAVVLVYDTSHPESFHSIKTWREIFSKRASTNKSRGRVEIIHVKNAQTVENSSVFKMLASLKMGAQESSKTGAAGRAGQRVRDLAKKRETKRDEGDIETSSDSDVENPAGVTFMVIGNNRSTDDYEVNKRDVETWCHDNNIRYHVISSQDATELDMPFLRLASDVIAKREHAQ</sequence>
<dbReference type="AlphaFoldDB" id="A0A8K0A4D3"/>
<evidence type="ECO:0000256" key="7">
    <source>
        <dbReference type="PROSITE-ProRule" id="PRU00175"/>
    </source>
</evidence>
<protein>
    <submittedName>
        <fullName evidence="10">RAB7A protein</fullName>
    </submittedName>
</protein>
<evidence type="ECO:0000256" key="6">
    <source>
        <dbReference type="ARBA" id="ARBA00023134"/>
    </source>
</evidence>
<dbReference type="EMBL" id="OV696690">
    <property type="protein sequence ID" value="CAH1266307.1"/>
    <property type="molecule type" value="Genomic_DNA"/>
</dbReference>
<dbReference type="CDD" id="cd00154">
    <property type="entry name" value="Rab"/>
    <property type="match status" value="1"/>
</dbReference>
<keyword evidence="11" id="KW-1185">Reference proteome</keyword>
<evidence type="ECO:0000256" key="1">
    <source>
        <dbReference type="ARBA" id="ARBA00006270"/>
    </source>
</evidence>
<feature type="region of interest" description="Disordered" evidence="8">
    <location>
        <begin position="343"/>
        <end position="383"/>
    </location>
</feature>
<dbReference type="SMART" id="SM00175">
    <property type="entry name" value="RAB"/>
    <property type="match status" value="1"/>
</dbReference>
<evidence type="ECO:0000256" key="8">
    <source>
        <dbReference type="SAM" id="MobiDB-lite"/>
    </source>
</evidence>
<dbReference type="SUPFAM" id="SSF57850">
    <property type="entry name" value="RING/U-box"/>
    <property type="match status" value="1"/>
</dbReference>
<evidence type="ECO:0000313" key="10">
    <source>
        <dbReference type="EMBL" id="CAH1266307.1"/>
    </source>
</evidence>
<dbReference type="SMART" id="SM00174">
    <property type="entry name" value="RHO"/>
    <property type="match status" value="1"/>
</dbReference>
<dbReference type="GO" id="GO:0045335">
    <property type="term" value="C:phagocytic vesicle"/>
    <property type="evidence" value="ECO:0007669"/>
    <property type="project" value="TreeGrafter"/>
</dbReference>
<keyword evidence="5" id="KW-0862">Zinc</keyword>
<gene>
    <name evidence="10" type="primary">RAB7A</name>
    <name evidence="10" type="ORF">BLAG_LOCUS19952</name>
</gene>
<dbReference type="GO" id="GO:0005764">
    <property type="term" value="C:lysosome"/>
    <property type="evidence" value="ECO:0007669"/>
    <property type="project" value="TreeGrafter"/>
</dbReference>
<dbReference type="Proteomes" id="UP000838412">
    <property type="component" value="Chromosome 5"/>
</dbReference>
<reference evidence="10" key="1">
    <citation type="submission" date="2022-01" db="EMBL/GenBank/DDBJ databases">
        <authorList>
            <person name="Braso-Vives M."/>
        </authorList>
    </citation>
    <scope>NUCLEOTIDE SEQUENCE</scope>
</reference>
<comment type="similarity">
    <text evidence="1">Belongs to the small GTPase superfamily. Rab family.</text>
</comment>
<dbReference type="GO" id="GO:0008270">
    <property type="term" value="F:zinc ion binding"/>
    <property type="evidence" value="ECO:0007669"/>
    <property type="project" value="UniProtKB-KW"/>
</dbReference>
<dbReference type="PROSITE" id="PS51419">
    <property type="entry name" value="RAB"/>
    <property type="match status" value="1"/>
</dbReference>
<dbReference type="InterPro" id="IPR001841">
    <property type="entry name" value="Znf_RING"/>
</dbReference>
<dbReference type="Pfam" id="PF00097">
    <property type="entry name" value="zf-C3HC4"/>
    <property type="match status" value="1"/>
</dbReference>
<dbReference type="NCBIfam" id="TIGR00231">
    <property type="entry name" value="small_GTP"/>
    <property type="match status" value="1"/>
</dbReference>
<evidence type="ECO:0000256" key="4">
    <source>
        <dbReference type="ARBA" id="ARBA00022771"/>
    </source>
</evidence>
<keyword evidence="4 7" id="KW-0863">Zinc-finger</keyword>
<evidence type="ECO:0000256" key="5">
    <source>
        <dbReference type="ARBA" id="ARBA00022833"/>
    </source>
</evidence>
<dbReference type="Gene3D" id="3.30.40.10">
    <property type="entry name" value="Zinc/RING finger domain, C3HC4 (zinc finger)"/>
    <property type="match status" value="1"/>
</dbReference>
<feature type="compositionally biased region" description="Acidic residues" evidence="8">
    <location>
        <begin position="372"/>
        <end position="382"/>
    </location>
</feature>
<dbReference type="InterPro" id="IPR001806">
    <property type="entry name" value="Small_GTPase"/>
</dbReference>
<dbReference type="SMART" id="SM00184">
    <property type="entry name" value="RING"/>
    <property type="match status" value="1"/>
</dbReference>
<dbReference type="SMART" id="SM00173">
    <property type="entry name" value="RAS"/>
    <property type="match status" value="1"/>
</dbReference>
<dbReference type="GO" id="GO:0008333">
    <property type="term" value="P:endosome to lysosome transport"/>
    <property type="evidence" value="ECO:0007669"/>
    <property type="project" value="TreeGrafter"/>
</dbReference>
<keyword evidence="3" id="KW-0547">Nucleotide-binding</keyword>
<proteinExistence type="inferred from homology"/>
<feature type="domain" description="RING-type" evidence="9">
    <location>
        <begin position="26"/>
        <end position="67"/>
    </location>
</feature>
<dbReference type="InterPro" id="IPR005225">
    <property type="entry name" value="Small_GTP-bd"/>
</dbReference>
<dbReference type="InterPro" id="IPR025662">
    <property type="entry name" value="Sigma_54_int_dom_ATP-bd_1"/>
</dbReference>
<dbReference type="GO" id="GO:0090385">
    <property type="term" value="P:phagosome-lysosome fusion"/>
    <property type="evidence" value="ECO:0007669"/>
    <property type="project" value="TreeGrafter"/>
</dbReference>
<dbReference type="PROSITE" id="PS50089">
    <property type="entry name" value="ZF_RING_2"/>
    <property type="match status" value="1"/>
</dbReference>
<dbReference type="InterPro" id="IPR017907">
    <property type="entry name" value="Znf_RING_CS"/>
</dbReference>
<dbReference type="GO" id="GO:0003924">
    <property type="term" value="F:GTPase activity"/>
    <property type="evidence" value="ECO:0007669"/>
    <property type="project" value="InterPro"/>
</dbReference>
<organism evidence="10 11">
    <name type="scientific">Branchiostoma lanceolatum</name>
    <name type="common">Common lancelet</name>
    <name type="synonym">Amphioxus lanceolatum</name>
    <dbReference type="NCBI Taxonomy" id="7740"/>
    <lineage>
        <taxon>Eukaryota</taxon>
        <taxon>Metazoa</taxon>
        <taxon>Chordata</taxon>
        <taxon>Cephalochordata</taxon>
        <taxon>Leptocardii</taxon>
        <taxon>Amphioxiformes</taxon>
        <taxon>Branchiostomatidae</taxon>
        <taxon>Branchiostoma</taxon>
    </lineage>
</organism>
<evidence type="ECO:0000313" key="11">
    <source>
        <dbReference type="Proteomes" id="UP000838412"/>
    </source>
</evidence>
<evidence type="ECO:0000256" key="3">
    <source>
        <dbReference type="ARBA" id="ARBA00022741"/>
    </source>
</evidence>
<dbReference type="Pfam" id="PF00071">
    <property type="entry name" value="Ras"/>
    <property type="match status" value="1"/>
</dbReference>
<dbReference type="InterPro" id="IPR027417">
    <property type="entry name" value="P-loop_NTPase"/>
</dbReference>
<dbReference type="GO" id="GO:0005525">
    <property type="term" value="F:GTP binding"/>
    <property type="evidence" value="ECO:0007669"/>
    <property type="project" value="UniProtKB-KW"/>
</dbReference>
<dbReference type="InterPro" id="IPR018957">
    <property type="entry name" value="Znf_C3HC4_RING-type"/>
</dbReference>
<dbReference type="InterPro" id="IPR013083">
    <property type="entry name" value="Znf_RING/FYVE/PHD"/>
</dbReference>
<dbReference type="Gene3D" id="3.40.50.300">
    <property type="entry name" value="P-loop containing nucleotide triphosphate hydrolases"/>
    <property type="match status" value="1"/>
</dbReference>
<evidence type="ECO:0000256" key="2">
    <source>
        <dbReference type="ARBA" id="ARBA00022723"/>
    </source>
</evidence>
<evidence type="ECO:0000259" key="9">
    <source>
        <dbReference type="PROSITE" id="PS50089"/>
    </source>
</evidence>
<keyword evidence="2" id="KW-0479">Metal-binding</keyword>
<accession>A0A8K0A4D3</accession>
<keyword evidence="6" id="KW-0342">GTP-binding</keyword>
<name>A0A8K0A4D3_BRALA</name>
<dbReference type="GO" id="GO:0005770">
    <property type="term" value="C:late endosome"/>
    <property type="evidence" value="ECO:0007669"/>
    <property type="project" value="TreeGrafter"/>
</dbReference>
<dbReference type="PROSITE" id="PS00518">
    <property type="entry name" value="ZF_RING_1"/>
    <property type="match status" value="1"/>
</dbReference>
<feature type="compositionally biased region" description="Basic and acidic residues" evidence="8">
    <location>
        <begin position="357"/>
        <end position="371"/>
    </location>
</feature>
<dbReference type="FunFam" id="3.40.50.300:FF:001447">
    <property type="entry name" value="Ras-related protein Rab-1B"/>
    <property type="match status" value="1"/>
</dbReference>
<dbReference type="PANTHER" id="PTHR47981:SF20">
    <property type="entry name" value="RAS-RELATED PROTEIN RAB-7A"/>
    <property type="match status" value="1"/>
</dbReference>
<dbReference type="SUPFAM" id="SSF52540">
    <property type="entry name" value="P-loop containing nucleoside triphosphate hydrolases"/>
    <property type="match status" value="1"/>
</dbReference>